<keyword evidence="1" id="KW-0732">Signal</keyword>
<evidence type="ECO:0000256" key="1">
    <source>
        <dbReference type="SAM" id="SignalP"/>
    </source>
</evidence>
<sequence length="129" mass="14187">MMKMRLVGLLAGAAALTLTFTSAGAASANQISGQNLDWFFVSGNNYYYNDGSAWLNVCNHQSTRTSVEIIGQDFKTLDRLYDKTVTLSVGQCLNNNVGAFFNDPNFDPIRVCIEPTSSSFYCTEPIYVS</sequence>
<evidence type="ECO:0008006" key="4">
    <source>
        <dbReference type="Google" id="ProtNLM"/>
    </source>
</evidence>
<feature type="chain" id="PRO_5045219108" description="Secreted protein" evidence="1">
    <location>
        <begin position="26"/>
        <end position="129"/>
    </location>
</feature>
<evidence type="ECO:0000313" key="3">
    <source>
        <dbReference type="Proteomes" id="UP001589887"/>
    </source>
</evidence>
<comment type="caution">
    <text evidence="2">The sequence shown here is derived from an EMBL/GenBank/DDBJ whole genome shotgun (WGS) entry which is preliminary data.</text>
</comment>
<keyword evidence="3" id="KW-1185">Reference proteome</keyword>
<name>A0ABV6TA70_9ACTN</name>
<evidence type="ECO:0000313" key="2">
    <source>
        <dbReference type="EMBL" id="MFC0842661.1"/>
    </source>
</evidence>
<reference evidence="2 3" key="1">
    <citation type="submission" date="2024-09" db="EMBL/GenBank/DDBJ databases">
        <authorList>
            <person name="Sun Q."/>
            <person name="Mori K."/>
        </authorList>
    </citation>
    <scope>NUCLEOTIDE SEQUENCE [LARGE SCALE GENOMIC DNA]</scope>
    <source>
        <strain evidence="2 3">JCM 4557</strain>
    </source>
</reference>
<dbReference type="Proteomes" id="UP001589887">
    <property type="component" value="Unassembled WGS sequence"/>
</dbReference>
<accession>A0ABV6TA70</accession>
<dbReference type="RefSeq" id="WP_394316494.1">
    <property type="nucleotide sequence ID" value="NZ_JBHMQV010000001.1"/>
</dbReference>
<proteinExistence type="predicted"/>
<gene>
    <name evidence="2" type="ORF">ACFH04_02775</name>
</gene>
<protein>
    <recommendedName>
        <fullName evidence="4">Secreted protein</fullName>
    </recommendedName>
</protein>
<dbReference type="EMBL" id="JBHMQV010000001">
    <property type="protein sequence ID" value="MFC0842661.1"/>
    <property type="molecule type" value="Genomic_DNA"/>
</dbReference>
<organism evidence="2 3">
    <name type="scientific">Streptomyces noboritoensis</name>
    <dbReference type="NCBI Taxonomy" id="67337"/>
    <lineage>
        <taxon>Bacteria</taxon>
        <taxon>Bacillati</taxon>
        <taxon>Actinomycetota</taxon>
        <taxon>Actinomycetes</taxon>
        <taxon>Kitasatosporales</taxon>
        <taxon>Streptomycetaceae</taxon>
        <taxon>Streptomyces</taxon>
    </lineage>
</organism>
<feature type="signal peptide" evidence="1">
    <location>
        <begin position="1"/>
        <end position="25"/>
    </location>
</feature>